<keyword evidence="2 6" id="KW-0812">Transmembrane</keyword>
<feature type="domain" description="Rhodopsin" evidence="7">
    <location>
        <begin position="64"/>
        <end position="278"/>
    </location>
</feature>
<feature type="transmembrane region" description="Helical" evidence="6">
    <location>
        <begin position="184"/>
        <end position="204"/>
    </location>
</feature>
<feature type="transmembrane region" description="Helical" evidence="6">
    <location>
        <begin position="134"/>
        <end position="156"/>
    </location>
</feature>
<dbReference type="Pfam" id="PF20684">
    <property type="entry name" value="Fung_rhodopsin"/>
    <property type="match status" value="1"/>
</dbReference>
<comment type="subcellular location">
    <subcellularLocation>
        <location evidence="1">Membrane</location>
        <topology evidence="1">Multi-pass membrane protein</topology>
    </subcellularLocation>
</comment>
<comment type="similarity">
    <text evidence="5">Belongs to the SAT4 family.</text>
</comment>
<proteinExistence type="inferred from homology"/>
<dbReference type="InterPro" id="IPR052337">
    <property type="entry name" value="SAT4-like"/>
</dbReference>
<evidence type="ECO:0000256" key="2">
    <source>
        <dbReference type="ARBA" id="ARBA00022692"/>
    </source>
</evidence>
<evidence type="ECO:0000313" key="8">
    <source>
        <dbReference type="EMBL" id="KAF2794710.1"/>
    </source>
</evidence>
<organism evidence="8 9">
    <name type="scientific">Melanomma pulvis-pyrius CBS 109.77</name>
    <dbReference type="NCBI Taxonomy" id="1314802"/>
    <lineage>
        <taxon>Eukaryota</taxon>
        <taxon>Fungi</taxon>
        <taxon>Dikarya</taxon>
        <taxon>Ascomycota</taxon>
        <taxon>Pezizomycotina</taxon>
        <taxon>Dothideomycetes</taxon>
        <taxon>Pleosporomycetidae</taxon>
        <taxon>Pleosporales</taxon>
        <taxon>Melanommataceae</taxon>
        <taxon>Melanomma</taxon>
    </lineage>
</organism>
<name>A0A6A6XDQ8_9PLEO</name>
<feature type="transmembrane region" description="Helical" evidence="6">
    <location>
        <begin position="20"/>
        <end position="42"/>
    </location>
</feature>
<sequence>MSPPSPWTSNYAAENSSHELSNICISFAVLETLFVMAFVFSWHFNGNNGNNSKTVFFLILVGYLFCSSGVVTAVLMIKIGGAGYHVETVSAGKIRMLLQLIKAQELIYVMSLPLPKLAILCLYYRLFTSKMSYYILYVTGLVIVATCLFGVLAGFFNCRPFDSFWELTVEAHCTMDRMVAFRYYSIPNMVTDVAIILIPVPALWRLKVGVLTKIGVALTFLTCTFGIVTSALRFVAFLDVNVFDDITYLSVSTTRWTIIEPGVYLIAATMPTLRPLIRHLVKKIKDCSPTTRARACCFHQTVPTSYPHSTSTLTEPPRAVVKQSSRQKLAETITIGRRPSRLLPLDDYHYMQDAEIRSLRSMDEESMVCADALRHETMGRQGRNPDGTLRAWSLRPPVQLSPLRTSFFLANP</sequence>
<dbReference type="InterPro" id="IPR049326">
    <property type="entry name" value="Rhodopsin_dom_fungi"/>
</dbReference>
<dbReference type="Proteomes" id="UP000799757">
    <property type="component" value="Unassembled WGS sequence"/>
</dbReference>
<dbReference type="GO" id="GO:0016020">
    <property type="term" value="C:membrane"/>
    <property type="evidence" value="ECO:0007669"/>
    <property type="project" value="UniProtKB-SubCell"/>
</dbReference>
<protein>
    <recommendedName>
        <fullName evidence="7">Rhodopsin domain-containing protein</fullName>
    </recommendedName>
</protein>
<gene>
    <name evidence="8" type="ORF">K505DRAFT_360851</name>
</gene>
<feature type="transmembrane region" description="Helical" evidence="6">
    <location>
        <begin position="216"/>
        <end position="238"/>
    </location>
</feature>
<dbReference type="AlphaFoldDB" id="A0A6A6XDQ8"/>
<keyword evidence="4 6" id="KW-0472">Membrane</keyword>
<keyword evidence="9" id="KW-1185">Reference proteome</keyword>
<evidence type="ECO:0000256" key="6">
    <source>
        <dbReference type="SAM" id="Phobius"/>
    </source>
</evidence>
<reference evidence="8" key="1">
    <citation type="journal article" date="2020" name="Stud. Mycol.">
        <title>101 Dothideomycetes genomes: a test case for predicting lifestyles and emergence of pathogens.</title>
        <authorList>
            <person name="Haridas S."/>
            <person name="Albert R."/>
            <person name="Binder M."/>
            <person name="Bloem J."/>
            <person name="Labutti K."/>
            <person name="Salamov A."/>
            <person name="Andreopoulos B."/>
            <person name="Baker S."/>
            <person name="Barry K."/>
            <person name="Bills G."/>
            <person name="Bluhm B."/>
            <person name="Cannon C."/>
            <person name="Castanera R."/>
            <person name="Culley D."/>
            <person name="Daum C."/>
            <person name="Ezra D."/>
            <person name="Gonzalez J."/>
            <person name="Henrissat B."/>
            <person name="Kuo A."/>
            <person name="Liang C."/>
            <person name="Lipzen A."/>
            <person name="Lutzoni F."/>
            <person name="Magnuson J."/>
            <person name="Mondo S."/>
            <person name="Nolan M."/>
            <person name="Ohm R."/>
            <person name="Pangilinan J."/>
            <person name="Park H.-J."/>
            <person name="Ramirez L."/>
            <person name="Alfaro M."/>
            <person name="Sun H."/>
            <person name="Tritt A."/>
            <person name="Yoshinaga Y."/>
            <person name="Zwiers L.-H."/>
            <person name="Turgeon B."/>
            <person name="Goodwin S."/>
            <person name="Spatafora J."/>
            <person name="Crous P."/>
            <person name="Grigoriev I."/>
        </authorList>
    </citation>
    <scope>NUCLEOTIDE SEQUENCE</scope>
    <source>
        <strain evidence="8">CBS 109.77</strain>
    </source>
</reference>
<keyword evidence="3 6" id="KW-1133">Transmembrane helix</keyword>
<evidence type="ECO:0000256" key="3">
    <source>
        <dbReference type="ARBA" id="ARBA00022989"/>
    </source>
</evidence>
<evidence type="ECO:0000256" key="1">
    <source>
        <dbReference type="ARBA" id="ARBA00004141"/>
    </source>
</evidence>
<feature type="transmembrane region" description="Helical" evidence="6">
    <location>
        <begin position="54"/>
        <end position="77"/>
    </location>
</feature>
<feature type="transmembrane region" description="Helical" evidence="6">
    <location>
        <begin position="106"/>
        <end position="127"/>
    </location>
</feature>
<accession>A0A6A6XDQ8</accession>
<dbReference type="PANTHER" id="PTHR33048:SF156">
    <property type="entry name" value="INTEGRAL MEMBRANE PROTEIN"/>
    <property type="match status" value="1"/>
</dbReference>
<dbReference type="PANTHER" id="PTHR33048">
    <property type="entry name" value="PTH11-LIKE INTEGRAL MEMBRANE PROTEIN (AFU_ORTHOLOGUE AFUA_5G11245)"/>
    <property type="match status" value="1"/>
</dbReference>
<evidence type="ECO:0000259" key="7">
    <source>
        <dbReference type="Pfam" id="PF20684"/>
    </source>
</evidence>
<evidence type="ECO:0000313" key="9">
    <source>
        <dbReference type="Proteomes" id="UP000799757"/>
    </source>
</evidence>
<dbReference type="EMBL" id="MU001882">
    <property type="protein sequence ID" value="KAF2794710.1"/>
    <property type="molecule type" value="Genomic_DNA"/>
</dbReference>
<evidence type="ECO:0000256" key="4">
    <source>
        <dbReference type="ARBA" id="ARBA00023136"/>
    </source>
</evidence>
<feature type="transmembrane region" description="Helical" evidence="6">
    <location>
        <begin position="258"/>
        <end position="277"/>
    </location>
</feature>
<dbReference type="OrthoDB" id="5329176at2759"/>
<evidence type="ECO:0000256" key="5">
    <source>
        <dbReference type="ARBA" id="ARBA00038359"/>
    </source>
</evidence>